<keyword evidence="3" id="KW-1185">Reference proteome</keyword>
<feature type="compositionally biased region" description="Polar residues" evidence="1">
    <location>
        <begin position="73"/>
        <end position="89"/>
    </location>
</feature>
<reference evidence="2" key="1">
    <citation type="journal article" date="2023" name="Science">
        <title>Genome structures resolve the early diversification of teleost fishes.</title>
        <authorList>
            <person name="Parey E."/>
            <person name="Louis A."/>
            <person name="Montfort J."/>
            <person name="Bouchez O."/>
            <person name="Roques C."/>
            <person name="Iampietro C."/>
            <person name="Lluch J."/>
            <person name="Castinel A."/>
            <person name="Donnadieu C."/>
            <person name="Desvignes T."/>
            <person name="Floi Bucao C."/>
            <person name="Jouanno E."/>
            <person name="Wen M."/>
            <person name="Mejri S."/>
            <person name="Dirks R."/>
            <person name="Jansen H."/>
            <person name="Henkel C."/>
            <person name="Chen W.J."/>
            <person name="Zahm M."/>
            <person name="Cabau C."/>
            <person name="Klopp C."/>
            <person name="Thompson A.W."/>
            <person name="Robinson-Rechavi M."/>
            <person name="Braasch I."/>
            <person name="Lecointre G."/>
            <person name="Bobe J."/>
            <person name="Postlethwait J.H."/>
            <person name="Berthelot C."/>
            <person name="Roest Crollius H."/>
            <person name="Guiguen Y."/>
        </authorList>
    </citation>
    <scope>NUCLEOTIDE SEQUENCE</scope>
    <source>
        <strain evidence="2">WJC10195</strain>
    </source>
</reference>
<dbReference type="EMBL" id="JAINUF010000017">
    <property type="protein sequence ID" value="KAJ8339318.1"/>
    <property type="molecule type" value="Genomic_DNA"/>
</dbReference>
<evidence type="ECO:0000313" key="3">
    <source>
        <dbReference type="Proteomes" id="UP001152622"/>
    </source>
</evidence>
<evidence type="ECO:0000256" key="1">
    <source>
        <dbReference type="SAM" id="MobiDB-lite"/>
    </source>
</evidence>
<dbReference type="AlphaFoldDB" id="A0A9Q1EID2"/>
<gene>
    <name evidence="2" type="ORF">SKAU_G00361040</name>
</gene>
<feature type="region of interest" description="Disordered" evidence="1">
    <location>
        <begin position="68"/>
        <end position="89"/>
    </location>
</feature>
<organism evidence="2 3">
    <name type="scientific">Synaphobranchus kaupii</name>
    <name type="common">Kaup's arrowtooth eel</name>
    <dbReference type="NCBI Taxonomy" id="118154"/>
    <lineage>
        <taxon>Eukaryota</taxon>
        <taxon>Metazoa</taxon>
        <taxon>Chordata</taxon>
        <taxon>Craniata</taxon>
        <taxon>Vertebrata</taxon>
        <taxon>Euteleostomi</taxon>
        <taxon>Actinopterygii</taxon>
        <taxon>Neopterygii</taxon>
        <taxon>Teleostei</taxon>
        <taxon>Anguilliformes</taxon>
        <taxon>Synaphobranchidae</taxon>
        <taxon>Synaphobranchus</taxon>
    </lineage>
</organism>
<comment type="caution">
    <text evidence="2">The sequence shown here is derived from an EMBL/GenBank/DDBJ whole genome shotgun (WGS) entry which is preliminary data.</text>
</comment>
<dbReference type="Proteomes" id="UP001152622">
    <property type="component" value="Chromosome 17"/>
</dbReference>
<protein>
    <submittedName>
        <fullName evidence="2">Uncharacterized protein</fullName>
    </submittedName>
</protein>
<name>A0A9Q1EID2_SYNKA</name>
<accession>A0A9Q1EID2</accession>
<proteinExistence type="predicted"/>
<feature type="region of interest" description="Disordered" evidence="1">
    <location>
        <begin position="38"/>
        <end position="57"/>
    </location>
</feature>
<evidence type="ECO:0000313" key="2">
    <source>
        <dbReference type="EMBL" id="KAJ8339318.1"/>
    </source>
</evidence>
<sequence>MNMFVQGVFADCGPNMQPMCLVRAERRGVTGPCRGVTLVPASTPRDPKSYTPGPGKINKGAAKFNLSLLPKSESVSQEGNTCQTERWEP</sequence>